<feature type="domain" description="Type I restriction modification DNA specificity" evidence="4">
    <location>
        <begin position="240"/>
        <end position="422"/>
    </location>
</feature>
<feature type="domain" description="Type I restriction modification DNA specificity" evidence="4">
    <location>
        <begin position="148"/>
        <end position="205"/>
    </location>
</feature>
<dbReference type="InterPro" id="IPR044946">
    <property type="entry name" value="Restrct_endonuc_typeI_TRD_sf"/>
</dbReference>
<sequence>MSSKTKFTSAKEGAMPALVPKLRFPEFRGTEGWTPVTLQNASTPVTERVGERKLTPVSISAGIGFVPQADKFGRDISGNQYQLYTLVSDGDFVYNKGNSLKFPQGCVYQLQGWGQVAAPNVFICFRLKDGYSDVFFQNCFEQNMHGKQLKKHITSGARSNGLLNISKETFFGVEIPTPGSAEQQKIAECLSSVDELIAAQARKVDALKTHKNGLMQQLFPREGKTQPRLRFPEYQKAGHWEKKPFSDLCDIRHGYAFEGKFFSNEGDYVLLTPGNFYEQGGYRDRGQQQKYYIGQIPHDYVLAKGDLLVAMTEQAAGLLGSPILVPESGKFLHNQRLGLVARKPGVAWANEFFFHVFNTQPVRKAIHDTASGAKVRHTSPTKIGAVTISVPTSLSEQKRIASCLSSLDAMITAESQKLQALKIHKKGLMQQLFPSPEEVEA</sequence>
<keyword evidence="3" id="KW-0238">DNA-binding</keyword>
<dbReference type="EMBL" id="JBFPKE010000012">
    <property type="protein sequence ID" value="MEX3753168.1"/>
    <property type="molecule type" value="Genomic_DNA"/>
</dbReference>
<dbReference type="EC" id="3.1.21.-" evidence="5"/>
<evidence type="ECO:0000313" key="5">
    <source>
        <dbReference type="EMBL" id="MEX3753168.1"/>
    </source>
</evidence>
<keyword evidence="6" id="KW-1185">Reference proteome</keyword>
<reference evidence="5 6" key="1">
    <citation type="submission" date="2024-07" db="EMBL/GenBank/DDBJ databases">
        <title>A survey of Mimosa microsymbionts across Brazilian biomes reveals a high diversity of Paraburkholderia nodulating endemic species, but also that Cupriavidus is common as a symbiont of widespread species.</title>
        <authorList>
            <person name="Rouws L."/>
            <person name="Barauna A."/>
            <person name="Beukes C."/>
            <person name="Rouws J.R.C."/>
            <person name="De Faria S.M."/>
            <person name="Gross E."/>
            <person name="Bueno Dos Reis Junior F."/>
            <person name="Simon M.F."/>
            <person name="Maluk M."/>
            <person name="Odee D.W."/>
            <person name="Kenicer G."/>
            <person name="Young J.P.W."/>
            <person name="Reis V.M."/>
            <person name="Zilli J."/>
            <person name="James E.K."/>
        </authorList>
    </citation>
    <scope>NUCLEOTIDE SEQUENCE [LARGE SCALE GENOMIC DNA]</scope>
    <source>
        <strain evidence="5 6">BR14375</strain>
    </source>
</reference>
<protein>
    <submittedName>
        <fullName evidence="5">Restriction endonuclease subunit S</fullName>
        <ecNumber evidence="5">3.1.21.-</ecNumber>
    </submittedName>
</protein>
<evidence type="ECO:0000259" key="4">
    <source>
        <dbReference type="Pfam" id="PF01420"/>
    </source>
</evidence>
<comment type="similarity">
    <text evidence="1">Belongs to the type-I restriction system S methylase family.</text>
</comment>
<evidence type="ECO:0000313" key="6">
    <source>
        <dbReference type="Proteomes" id="UP001558535"/>
    </source>
</evidence>
<dbReference type="Gene3D" id="1.10.287.1120">
    <property type="entry name" value="Bipartite methylase S protein"/>
    <property type="match status" value="1"/>
</dbReference>
<keyword evidence="2" id="KW-0680">Restriction system</keyword>
<keyword evidence="5" id="KW-0255">Endonuclease</keyword>
<dbReference type="GO" id="GO:0016787">
    <property type="term" value="F:hydrolase activity"/>
    <property type="evidence" value="ECO:0007669"/>
    <property type="project" value="UniProtKB-KW"/>
</dbReference>
<evidence type="ECO:0000256" key="2">
    <source>
        <dbReference type="ARBA" id="ARBA00022747"/>
    </source>
</evidence>
<name>A0ABV3WIU8_9BURK</name>
<dbReference type="Proteomes" id="UP001558535">
    <property type="component" value="Unassembled WGS sequence"/>
</dbReference>
<comment type="caution">
    <text evidence="5">The sequence shown here is derived from an EMBL/GenBank/DDBJ whole genome shotgun (WGS) entry which is preliminary data.</text>
</comment>
<dbReference type="SUPFAM" id="SSF116734">
    <property type="entry name" value="DNA methylase specificity domain"/>
    <property type="match status" value="2"/>
</dbReference>
<organism evidence="5 6">
    <name type="scientific">Paraburkholderia phenoliruptrix</name>
    <dbReference type="NCBI Taxonomy" id="252970"/>
    <lineage>
        <taxon>Bacteria</taxon>
        <taxon>Pseudomonadati</taxon>
        <taxon>Pseudomonadota</taxon>
        <taxon>Betaproteobacteria</taxon>
        <taxon>Burkholderiales</taxon>
        <taxon>Burkholderiaceae</taxon>
        <taxon>Paraburkholderia</taxon>
    </lineage>
</organism>
<evidence type="ECO:0000256" key="1">
    <source>
        <dbReference type="ARBA" id="ARBA00010923"/>
    </source>
</evidence>
<dbReference type="RefSeq" id="WP_368608499.1">
    <property type="nucleotide sequence ID" value="NZ_JBFPKB010000012.1"/>
</dbReference>
<dbReference type="Pfam" id="PF01420">
    <property type="entry name" value="Methylase_S"/>
    <property type="match status" value="2"/>
</dbReference>
<dbReference type="GO" id="GO:0004519">
    <property type="term" value="F:endonuclease activity"/>
    <property type="evidence" value="ECO:0007669"/>
    <property type="project" value="UniProtKB-KW"/>
</dbReference>
<accession>A0ABV3WIU8</accession>
<dbReference type="InterPro" id="IPR052021">
    <property type="entry name" value="Type-I_RS_S_subunit"/>
</dbReference>
<dbReference type="InterPro" id="IPR000055">
    <property type="entry name" value="Restrct_endonuc_typeI_TRD"/>
</dbReference>
<dbReference type="PANTHER" id="PTHR30408">
    <property type="entry name" value="TYPE-1 RESTRICTION ENZYME ECOKI SPECIFICITY PROTEIN"/>
    <property type="match status" value="1"/>
</dbReference>
<dbReference type="CDD" id="cd17278">
    <property type="entry name" value="RMtype1_S_LdeBORF1052P-TRD2-CR2"/>
    <property type="match status" value="1"/>
</dbReference>
<dbReference type="Gene3D" id="3.90.220.20">
    <property type="entry name" value="DNA methylase specificity domains"/>
    <property type="match status" value="2"/>
</dbReference>
<proteinExistence type="inferred from homology"/>
<keyword evidence="5" id="KW-0378">Hydrolase</keyword>
<gene>
    <name evidence="5" type="ORF">AB3X84_24530</name>
</gene>
<keyword evidence="5" id="KW-0540">Nuclease</keyword>
<dbReference type="PANTHER" id="PTHR30408:SF12">
    <property type="entry name" value="TYPE I RESTRICTION ENZYME MJAVIII SPECIFICITY SUBUNIT"/>
    <property type="match status" value="1"/>
</dbReference>
<evidence type="ECO:0000256" key="3">
    <source>
        <dbReference type="ARBA" id="ARBA00023125"/>
    </source>
</evidence>